<dbReference type="EMBL" id="CM000760">
    <property type="protein sequence ID" value="OQU91012.1"/>
    <property type="molecule type" value="Genomic_DNA"/>
</dbReference>
<dbReference type="InParanoid" id="A0A1Z5S4Z4"/>
<reference evidence="2 3" key="1">
    <citation type="journal article" date="2009" name="Nature">
        <title>The Sorghum bicolor genome and the diversification of grasses.</title>
        <authorList>
            <person name="Paterson A.H."/>
            <person name="Bowers J.E."/>
            <person name="Bruggmann R."/>
            <person name="Dubchak I."/>
            <person name="Grimwood J."/>
            <person name="Gundlach H."/>
            <person name="Haberer G."/>
            <person name="Hellsten U."/>
            <person name="Mitros T."/>
            <person name="Poliakov A."/>
            <person name="Schmutz J."/>
            <person name="Spannagl M."/>
            <person name="Tang H."/>
            <person name="Wang X."/>
            <person name="Wicker T."/>
            <person name="Bharti A.K."/>
            <person name="Chapman J."/>
            <person name="Feltus F.A."/>
            <person name="Gowik U."/>
            <person name="Grigoriev I.V."/>
            <person name="Lyons E."/>
            <person name="Maher C.A."/>
            <person name="Martis M."/>
            <person name="Narechania A."/>
            <person name="Otillar R.P."/>
            <person name="Penning B.W."/>
            <person name="Salamov A.A."/>
            <person name="Wang Y."/>
            <person name="Zhang L."/>
            <person name="Carpita N.C."/>
            <person name="Freeling M."/>
            <person name="Gingle A.R."/>
            <person name="Hash C.T."/>
            <person name="Keller B."/>
            <person name="Klein P."/>
            <person name="Kresovich S."/>
            <person name="McCann M.C."/>
            <person name="Ming R."/>
            <person name="Peterson D.G."/>
            <person name="Mehboob-ur-Rahman"/>
            <person name="Ware D."/>
            <person name="Westhoff P."/>
            <person name="Mayer K.F."/>
            <person name="Messing J."/>
            <person name="Rokhsar D.S."/>
        </authorList>
    </citation>
    <scope>NUCLEOTIDE SEQUENCE [LARGE SCALE GENOMIC DNA]</scope>
    <source>
        <strain evidence="3">cv. BTx623</strain>
    </source>
</reference>
<protein>
    <submittedName>
        <fullName evidence="2">Uncharacterized protein</fullName>
    </submittedName>
</protein>
<proteinExistence type="predicted"/>
<feature type="transmembrane region" description="Helical" evidence="1">
    <location>
        <begin position="59"/>
        <end position="81"/>
    </location>
</feature>
<name>A0A1Z5S4Z4_SORBI</name>
<keyword evidence="3" id="KW-1185">Reference proteome</keyword>
<keyword evidence="1" id="KW-1133">Transmembrane helix</keyword>
<dbReference type="Proteomes" id="UP000000768">
    <property type="component" value="Chromosome 1"/>
</dbReference>
<keyword evidence="1" id="KW-0812">Transmembrane</keyword>
<reference evidence="3" key="2">
    <citation type="journal article" date="2018" name="Plant J.">
        <title>The Sorghum bicolor reference genome: improved assembly, gene annotations, a transcriptome atlas, and signatures of genome organization.</title>
        <authorList>
            <person name="McCormick R.F."/>
            <person name="Truong S.K."/>
            <person name="Sreedasyam A."/>
            <person name="Jenkins J."/>
            <person name="Shu S."/>
            <person name="Sims D."/>
            <person name="Kennedy M."/>
            <person name="Amirebrahimi M."/>
            <person name="Weers B.D."/>
            <person name="McKinley B."/>
            <person name="Mattison A."/>
            <person name="Morishige D.T."/>
            <person name="Grimwood J."/>
            <person name="Schmutz J."/>
            <person name="Mullet J.E."/>
        </authorList>
    </citation>
    <scope>NUCLEOTIDE SEQUENCE [LARGE SCALE GENOMIC DNA]</scope>
    <source>
        <strain evidence="3">cv. BTx623</strain>
    </source>
</reference>
<evidence type="ECO:0000313" key="2">
    <source>
        <dbReference type="EMBL" id="OQU91012.1"/>
    </source>
</evidence>
<dbReference type="Gramene" id="OQU91012">
    <property type="protein sequence ID" value="OQU91012"/>
    <property type="gene ID" value="SORBI_3001G093732"/>
</dbReference>
<keyword evidence="1" id="KW-0472">Membrane</keyword>
<accession>A0A1Z5S4Z4</accession>
<evidence type="ECO:0000256" key="1">
    <source>
        <dbReference type="SAM" id="Phobius"/>
    </source>
</evidence>
<organism evidence="2 3">
    <name type="scientific">Sorghum bicolor</name>
    <name type="common">Sorghum</name>
    <name type="synonym">Sorghum vulgare</name>
    <dbReference type="NCBI Taxonomy" id="4558"/>
    <lineage>
        <taxon>Eukaryota</taxon>
        <taxon>Viridiplantae</taxon>
        <taxon>Streptophyta</taxon>
        <taxon>Embryophyta</taxon>
        <taxon>Tracheophyta</taxon>
        <taxon>Spermatophyta</taxon>
        <taxon>Magnoliopsida</taxon>
        <taxon>Liliopsida</taxon>
        <taxon>Poales</taxon>
        <taxon>Poaceae</taxon>
        <taxon>PACMAD clade</taxon>
        <taxon>Panicoideae</taxon>
        <taxon>Andropogonodae</taxon>
        <taxon>Andropogoneae</taxon>
        <taxon>Sorghinae</taxon>
        <taxon>Sorghum</taxon>
    </lineage>
</organism>
<sequence length="156" mass="17820">MWTISWCQPLIRRADPGRIPPIRRNSDAIPRLPLFLRIKFLFTLFLASASRSSPPTSYFCCRLFACVFSASLVFFFVSSFLPTHLHLLSLSLSLSPTSPRRRLSPLPALLRLCGLACACEESYWFLSLKRDEISLFVGMPIWCLVNDTRGNFQWTG</sequence>
<gene>
    <name evidence="2" type="ORF">SORBI_3001G093732</name>
</gene>
<evidence type="ECO:0000313" key="3">
    <source>
        <dbReference type="Proteomes" id="UP000000768"/>
    </source>
</evidence>
<dbReference type="AlphaFoldDB" id="A0A1Z5S4Z4"/>